<dbReference type="RefSeq" id="WP_076781722.1">
    <property type="nucleotide sequence ID" value="NZ_FTPU01000002.1"/>
</dbReference>
<dbReference type="Proteomes" id="UP000187261">
    <property type="component" value="Unassembled WGS sequence"/>
</dbReference>
<proteinExistence type="predicted"/>
<dbReference type="Pfam" id="PF05635">
    <property type="entry name" value="23S_rRNA_IVP"/>
    <property type="match status" value="1"/>
</dbReference>
<keyword evidence="2" id="KW-1185">Reference proteome</keyword>
<dbReference type="PANTHER" id="PTHR38471:SF2">
    <property type="entry name" value="FOUR HELIX BUNDLE PROTEIN"/>
    <property type="match status" value="1"/>
</dbReference>
<dbReference type="InterPro" id="IPR036583">
    <property type="entry name" value="23S_rRNA_IVS_sf"/>
</dbReference>
<dbReference type="NCBIfam" id="TIGR02436">
    <property type="entry name" value="four helix bundle protein"/>
    <property type="match status" value="1"/>
</dbReference>
<evidence type="ECO:0000313" key="2">
    <source>
        <dbReference type="Proteomes" id="UP000187261"/>
    </source>
</evidence>
<dbReference type="STRING" id="1121284.SAMN05660493_00286"/>
<gene>
    <name evidence="1" type="ORF">SAMN05660493_00286</name>
</gene>
<dbReference type="AlphaFoldDB" id="A0A1U7PPW0"/>
<dbReference type="SUPFAM" id="SSF158446">
    <property type="entry name" value="IVS-encoded protein-like"/>
    <property type="match status" value="1"/>
</dbReference>
<reference evidence="2" key="1">
    <citation type="submission" date="2016-10" db="EMBL/GenBank/DDBJ databases">
        <authorList>
            <person name="Varghese N."/>
            <person name="Submissions S."/>
        </authorList>
    </citation>
    <scope>NUCLEOTIDE SEQUENCE [LARGE SCALE GENOMIC DNA]</scope>
    <source>
        <strain evidence="2">DSM 19482</strain>
    </source>
</reference>
<organism evidence="1 2">
    <name type="scientific">Epilithonimonas bovis DSM 19482</name>
    <dbReference type="NCBI Taxonomy" id="1121284"/>
    <lineage>
        <taxon>Bacteria</taxon>
        <taxon>Pseudomonadati</taxon>
        <taxon>Bacteroidota</taxon>
        <taxon>Flavobacteriia</taxon>
        <taxon>Flavobacteriales</taxon>
        <taxon>Weeksellaceae</taxon>
        <taxon>Chryseobacterium group</taxon>
        <taxon>Epilithonimonas</taxon>
    </lineage>
</organism>
<dbReference type="PIRSF" id="PIRSF035652">
    <property type="entry name" value="CHP02436"/>
    <property type="match status" value="1"/>
</dbReference>
<dbReference type="PANTHER" id="PTHR38471">
    <property type="entry name" value="FOUR HELIX BUNDLE PROTEIN"/>
    <property type="match status" value="1"/>
</dbReference>
<sequence>MKENDLLYRTFIFGVNCLKFLKTLPSSYELNVIKVQLSKSSTSIGANYEESQAGSSKADFRNKIRISLREARETNYWLRIIKELEVSDEEHLTKLLKESFEIKNILGAILNKTKLD</sequence>
<dbReference type="OrthoDB" id="285993at2"/>
<accession>A0A1U7PPW0</accession>
<dbReference type="Gene3D" id="1.20.1440.60">
    <property type="entry name" value="23S rRNA-intervening sequence"/>
    <property type="match status" value="1"/>
</dbReference>
<dbReference type="InterPro" id="IPR012657">
    <property type="entry name" value="23S_rRNA-intervening_sequence"/>
</dbReference>
<evidence type="ECO:0000313" key="1">
    <source>
        <dbReference type="EMBL" id="SIT95635.1"/>
    </source>
</evidence>
<name>A0A1U7PPW0_9FLAO</name>
<protein>
    <submittedName>
        <fullName evidence="1">Four helix bundle protein</fullName>
    </submittedName>
</protein>
<dbReference type="EMBL" id="FTPU01000002">
    <property type="protein sequence ID" value="SIT95635.1"/>
    <property type="molecule type" value="Genomic_DNA"/>
</dbReference>